<feature type="chain" id="PRO_5046430242" description="C-type lysozyme inhibitor domain-containing protein" evidence="2">
    <location>
        <begin position="22"/>
        <end position="244"/>
    </location>
</feature>
<evidence type="ECO:0000313" key="4">
    <source>
        <dbReference type="Proteomes" id="UP001156940"/>
    </source>
</evidence>
<keyword evidence="4" id="KW-1185">Reference proteome</keyword>
<organism evidence="3 4">
    <name type="scientific">Luteimonas endophytica</name>
    <dbReference type="NCBI Taxonomy" id="3042023"/>
    <lineage>
        <taxon>Bacteria</taxon>
        <taxon>Pseudomonadati</taxon>
        <taxon>Pseudomonadota</taxon>
        <taxon>Gammaproteobacteria</taxon>
        <taxon>Lysobacterales</taxon>
        <taxon>Lysobacteraceae</taxon>
        <taxon>Luteimonas</taxon>
    </lineage>
</organism>
<protein>
    <recommendedName>
        <fullName evidence="5">C-type lysozyme inhibitor domain-containing protein</fullName>
    </recommendedName>
</protein>
<feature type="signal peptide" evidence="2">
    <location>
        <begin position="1"/>
        <end position="21"/>
    </location>
</feature>
<proteinExistence type="predicted"/>
<dbReference type="RefSeq" id="WP_280574391.1">
    <property type="nucleotide sequence ID" value="NZ_JARXRM010000030.1"/>
</dbReference>
<feature type="region of interest" description="Disordered" evidence="1">
    <location>
        <begin position="26"/>
        <end position="56"/>
    </location>
</feature>
<sequence>MTAIRPARSLILALAVLPLLAACRQAPAPSTDPPAGAPAAAMPGPPADPASSTAAPAASRGAVARYQCGELAVGAHFADDRSSVELAYSGRRRTLSAQDTDKYADDAGNVFHAGEPASLALAGEPPRECAPTEHVSPWEEAAGRGIAFRAVGQEPGWLVEVGSGESPTLSAQLDYGERRIEVDAAVTLEGGSGFRGETSDGRPVDLAIARAACADPMSGERFEASATLRVGEREYRGCGAYLED</sequence>
<dbReference type="Proteomes" id="UP001156940">
    <property type="component" value="Unassembled WGS sequence"/>
</dbReference>
<keyword evidence="2" id="KW-0732">Signal</keyword>
<reference evidence="3 4" key="1">
    <citation type="submission" date="2023-04" db="EMBL/GenBank/DDBJ databases">
        <title>Luteimonas endophyticus RD2P54.</title>
        <authorList>
            <person name="Sun J.-Q."/>
        </authorList>
    </citation>
    <scope>NUCLEOTIDE SEQUENCE [LARGE SCALE GENOMIC DNA]</scope>
    <source>
        <strain evidence="3 4">RD2P54</strain>
    </source>
</reference>
<accession>A0ABT6JAM5</accession>
<comment type="caution">
    <text evidence="3">The sequence shown here is derived from an EMBL/GenBank/DDBJ whole genome shotgun (WGS) entry which is preliminary data.</text>
</comment>
<dbReference type="EMBL" id="JARXRM010000030">
    <property type="protein sequence ID" value="MDH5823243.1"/>
    <property type="molecule type" value="Genomic_DNA"/>
</dbReference>
<dbReference type="PROSITE" id="PS51257">
    <property type="entry name" value="PROKAR_LIPOPROTEIN"/>
    <property type="match status" value="1"/>
</dbReference>
<gene>
    <name evidence="3" type="ORF">QFW77_09620</name>
</gene>
<name>A0ABT6JAM5_9GAMM</name>
<evidence type="ECO:0000256" key="2">
    <source>
        <dbReference type="SAM" id="SignalP"/>
    </source>
</evidence>
<evidence type="ECO:0000313" key="3">
    <source>
        <dbReference type="EMBL" id="MDH5823243.1"/>
    </source>
</evidence>
<evidence type="ECO:0000256" key="1">
    <source>
        <dbReference type="SAM" id="MobiDB-lite"/>
    </source>
</evidence>
<evidence type="ECO:0008006" key="5">
    <source>
        <dbReference type="Google" id="ProtNLM"/>
    </source>
</evidence>